<dbReference type="PANTHER" id="PTHR30352:SF5">
    <property type="entry name" value="PYRUVATE FORMATE-LYASE 1-ACTIVATING ENZYME"/>
    <property type="match status" value="1"/>
</dbReference>
<evidence type="ECO:0000256" key="6">
    <source>
        <dbReference type="PIRSR" id="PIRSR004869-50"/>
    </source>
</evidence>
<evidence type="ECO:0000256" key="1">
    <source>
        <dbReference type="ARBA" id="ARBA00022485"/>
    </source>
</evidence>
<gene>
    <name evidence="8" type="ORF">A2161_20635</name>
</gene>
<evidence type="ECO:0000259" key="7">
    <source>
        <dbReference type="PROSITE" id="PS51918"/>
    </source>
</evidence>
<dbReference type="PROSITE" id="PS51918">
    <property type="entry name" value="RADICAL_SAM"/>
    <property type="match status" value="1"/>
</dbReference>
<comment type="cofactor">
    <cofactor evidence="6">
        <name>[4Fe-4S] cluster</name>
        <dbReference type="ChEBI" id="CHEBI:49883"/>
    </cofactor>
    <text evidence="6">Binds 1 [4Fe-4S] cluster. The cluster is coordinated with 3 cysteines and an exchangeable S-adenosyl-L-methionine.</text>
</comment>
<sequence length="339" mass="38700">MEKEAYLYEKLEDSKVRCHLCNHQCIIAPQKRGLCGVRENRDGALYSLVYNHVVSINRDPIEKKPLYHFYPGSASLSIATVGCNFTCLHCQNNEISQFPKLHKTEELPGIPITPKEIVEKALKTQSKSISYTYTEPTVYYELVYDTAELAAKNGIKNCFVTNGYMTEEALYQLSPFIDAANIDLKSFQDDFYRNICGARLEPVLKTIKKMHELGIWIEITTLIIPEENESPDELKKIADFIFRISPEIPWHVSAFYPHFHMEDKLPTSPDKISEARGIGKKMGLKYIYSGNVRCDPGAHTYCPECNETLIERHGFRVTRFDINHGRCPSCGQAIDGVFE</sequence>
<dbReference type="NCBIfam" id="TIGR04337">
    <property type="entry name" value="AmmeMemoSam_rS"/>
    <property type="match status" value="1"/>
</dbReference>
<dbReference type="InterPro" id="IPR006638">
    <property type="entry name" value="Elp3/MiaA/NifB-like_rSAM"/>
</dbReference>
<evidence type="ECO:0000313" key="9">
    <source>
        <dbReference type="Proteomes" id="UP000179266"/>
    </source>
</evidence>
<feature type="binding site" evidence="6">
    <location>
        <position position="87"/>
    </location>
    <ligand>
        <name>[4Fe-4S] cluster</name>
        <dbReference type="ChEBI" id="CHEBI:49883"/>
        <note>4Fe-4S-S-AdoMet</note>
    </ligand>
</feature>
<dbReference type="Proteomes" id="UP000179266">
    <property type="component" value="Unassembled WGS sequence"/>
</dbReference>
<name>A0A1F7S355_9BACT</name>
<evidence type="ECO:0000256" key="2">
    <source>
        <dbReference type="ARBA" id="ARBA00022691"/>
    </source>
</evidence>
<dbReference type="SFLD" id="SFLDS00029">
    <property type="entry name" value="Radical_SAM"/>
    <property type="match status" value="1"/>
</dbReference>
<dbReference type="InterPro" id="IPR027596">
    <property type="entry name" value="AmmeMemoSam_rS"/>
</dbReference>
<keyword evidence="3 6" id="KW-0479">Metal-binding</keyword>
<keyword evidence="1" id="KW-0004">4Fe-4S</keyword>
<dbReference type="GO" id="GO:0003824">
    <property type="term" value="F:catalytic activity"/>
    <property type="evidence" value="ECO:0007669"/>
    <property type="project" value="InterPro"/>
</dbReference>
<accession>A0A1F7S355</accession>
<dbReference type="InterPro" id="IPR058240">
    <property type="entry name" value="rSAM_sf"/>
</dbReference>
<dbReference type="SUPFAM" id="SSF102114">
    <property type="entry name" value="Radical SAM enzymes"/>
    <property type="match status" value="1"/>
</dbReference>
<dbReference type="InterPro" id="IPR016431">
    <property type="entry name" value="Pyrv-formate_lyase-activ_prd"/>
</dbReference>
<feature type="binding site" evidence="6">
    <location>
        <position position="90"/>
    </location>
    <ligand>
        <name>[4Fe-4S] cluster</name>
        <dbReference type="ChEBI" id="CHEBI:49883"/>
        <note>4Fe-4S-S-AdoMet</note>
    </ligand>
</feature>
<dbReference type="InterPro" id="IPR034457">
    <property type="entry name" value="Organic_radical-activating"/>
</dbReference>
<keyword evidence="4 6" id="KW-0408">Iron</keyword>
<dbReference type="Pfam" id="PF04055">
    <property type="entry name" value="Radical_SAM"/>
    <property type="match status" value="1"/>
</dbReference>
<dbReference type="GO" id="GO:0051539">
    <property type="term" value="F:4 iron, 4 sulfur cluster binding"/>
    <property type="evidence" value="ECO:0007669"/>
    <property type="project" value="UniProtKB-KW"/>
</dbReference>
<dbReference type="SFLD" id="SFLDG01101">
    <property type="entry name" value="Uncharacterised_Radical_SAM_Su"/>
    <property type="match status" value="1"/>
</dbReference>
<proteinExistence type="predicted"/>
<dbReference type="PIRSF" id="PIRSF004869">
    <property type="entry name" value="PflX_prd"/>
    <property type="match status" value="1"/>
</dbReference>
<feature type="domain" description="Radical SAM core" evidence="7">
    <location>
        <begin position="68"/>
        <end position="285"/>
    </location>
</feature>
<organism evidence="8 9">
    <name type="scientific">Candidatus Schekmanbacteria bacterium RBG_13_48_7</name>
    <dbReference type="NCBI Taxonomy" id="1817878"/>
    <lineage>
        <taxon>Bacteria</taxon>
        <taxon>Candidatus Schekmaniibacteriota</taxon>
    </lineage>
</organism>
<keyword evidence="5 6" id="KW-0411">Iron-sulfur</keyword>
<dbReference type="SMART" id="SM00729">
    <property type="entry name" value="Elp3"/>
    <property type="match status" value="1"/>
</dbReference>
<dbReference type="CDD" id="cd01335">
    <property type="entry name" value="Radical_SAM"/>
    <property type="match status" value="1"/>
</dbReference>
<reference evidence="8 9" key="1">
    <citation type="journal article" date="2016" name="Nat. Commun.">
        <title>Thousands of microbial genomes shed light on interconnected biogeochemical processes in an aquifer system.</title>
        <authorList>
            <person name="Anantharaman K."/>
            <person name="Brown C.T."/>
            <person name="Hug L.A."/>
            <person name="Sharon I."/>
            <person name="Castelle C.J."/>
            <person name="Probst A.J."/>
            <person name="Thomas B.C."/>
            <person name="Singh A."/>
            <person name="Wilkins M.J."/>
            <person name="Karaoz U."/>
            <person name="Brodie E.L."/>
            <person name="Williams K.H."/>
            <person name="Hubbard S.S."/>
            <person name="Banfield J.F."/>
        </authorList>
    </citation>
    <scope>NUCLEOTIDE SEQUENCE [LARGE SCALE GENOMIC DNA]</scope>
</reference>
<dbReference type="PANTHER" id="PTHR30352">
    <property type="entry name" value="PYRUVATE FORMATE-LYASE-ACTIVATING ENZYME"/>
    <property type="match status" value="1"/>
</dbReference>
<dbReference type="Gene3D" id="3.20.20.70">
    <property type="entry name" value="Aldolase class I"/>
    <property type="match status" value="1"/>
</dbReference>
<evidence type="ECO:0000256" key="4">
    <source>
        <dbReference type="ARBA" id="ARBA00023004"/>
    </source>
</evidence>
<dbReference type="EMBL" id="MGDD01000040">
    <property type="protein sequence ID" value="OGL48273.1"/>
    <property type="molecule type" value="Genomic_DNA"/>
</dbReference>
<feature type="binding site" evidence="6">
    <location>
        <position position="83"/>
    </location>
    <ligand>
        <name>[4Fe-4S] cluster</name>
        <dbReference type="ChEBI" id="CHEBI:49883"/>
        <note>4Fe-4S-S-AdoMet</note>
    </ligand>
</feature>
<dbReference type="InterPro" id="IPR013785">
    <property type="entry name" value="Aldolase_TIM"/>
</dbReference>
<comment type="caution">
    <text evidence="8">The sequence shown here is derived from an EMBL/GenBank/DDBJ whole genome shotgun (WGS) entry which is preliminary data.</text>
</comment>
<dbReference type="InterPro" id="IPR007197">
    <property type="entry name" value="rSAM"/>
</dbReference>
<dbReference type="AlphaFoldDB" id="A0A1F7S355"/>
<protein>
    <submittedName>
        <fullName evidence="8">AmmeMemoRadiSam system radical SAM enzyme</fullName>
    </submittedName>
</protein>
<keyword evidence="2 6" id="KW-0949">S-adenosyl-L-methionine</keyword>
<dbReference type="GO" id="GO:0046872">
    <property type="term" value="F:metal ion binding"/>
    <property type="evidence" value="ECO:0007669"/>
    <property type="project" value="UniProtKB-KW"/>
</dbReference>
<evidence type="ECO:0000256" key="5">
    <source>
        <dbReference type="ARBA" id="ARBA00023014"/>
    </source>
</evidence>
<evidence type="ECO:0000256" key="3">
    <source>
        <dbReference type="ARBA" id="ARBA00022723"/>
    </source>
</evidence>
<evidence type="ECO:0000313" key="8">
    <source>
        <dbReference type="EMBL" id="OGL48273.1"/>
    </source>
</evidence>